<evidence type="ECO:0000256" key="2">
    <source>
        <dbReference type="ARBA" id="ARBA00007500"/>
    </source>
</evidence>
<keyword evidence="7" id="KW-0689">Ribosomal protein</keyword>
<dbReference type="Pfam" id="PF00900">
    <property type="entry name" value="Ribosomal_S4e"/>
    <property type="match status" value="1"/>
</dbReference>
<dbReference type="FunFam" id="3.90.640.10:FF:000006">
    <property type="entry name" value="Actin-related protein 3 (ARP3)"/>
    <property type="match status" value="1"/>
</dbReference>
<dbReference type="InterPro" id="IPR002942">
    <property type="entry name" value="S4_RNA-bd"/>
</dbReference>
<accession>S7Q620</accession>
<dbReference type="GO" id="GO:0003779">
    <property type="term" value="F:actin binding"/>
    <property type="evidence" value="ECO:0007669"/>
    <property type="project" value="UniProtKB-KW"/>
</dbReference>
<organism evidence="13 14">
    <name type="scientific">Myotis brandtii</name>
    <name type="common">Brandt's bat</name>
    <dbReference type="NCBI Taxonomy" id="109478"/>
    <lineage>
        <taxon>Eukaryota</taxon>
        <taxon>Metazoa</taxon>
        <taxon>Chordata</taxon>
        <taxon>Craniata</taxon>
        <taxon>Vertebrata</taxon>
        <taxon>Euteleostomi</taxon>
        <taxon>Mammalia</taxon>
        <taxon>Eutheria</taxon>
        <taxon>Laurasiatheria</taxon>
        <taxon>Chiroptera</taxon>
        <taxon>Yangochiroptera</taxon>
        <taxon>Vespertilionidae</taxon>
        <taxon>Myotis</taxon>
    </lineage>
</organism>
<dbReference type="FunFam" id="2.40.50.740:FF:000001">
    <property type="entry name" value="40S ribosomal protein S4"/>
    <property type="match status" value="1"/>
</dbReference>
<dbReference type="SMART" id="SM00363">
    <property type="entry name" value="S4"/>
    <property type="match status" value="1"/>
</dbReference>
<evidence type="ECO:0000313" key="13">
    <source>
        <dbReference type="EMBL" id="EPQ16302.1"/>
    </source>
</evidence>
<dbReference type="SMART" id="SM00268">
    <property type="entry name" value="ACTIN"/>
    <property type="match status" value="1"/>
</dbReference>
<dbReference type="FunFam" id="2.30.36.70:FF:000002">
    <property type="entry name" value="actin-related protein 3 isoform X1"/>
    <property type="match status" value="1"/>
</dbReference>
<proteinExistence type="inferred from homology"/>
<dbReference type="InterPro" id="IPR004000">
    <property type="entry name" value="Actin"/>
</dbReference>
<dbReference type="GO" id="GO:0006412">
    <property type="term" value="P:translation"/>
    <property type="evidence" value="ECO:0007669"/>
    <property type="project" value="InterPro"/>
</dbReference>
<dbReference type="InterPro" id="IPR036986">
    <property type="entry name" value="S4_RNA-bd_sf"/>
</dbReference>
<dbReference type="Gene3D" id="3.90.640.10">
    <property type="entry name" value="Actin, Chain A, domain 4"/>
    <property type="match status" value="1"/>
</dbReference>
<dbReference type="HAMAP" id="MF_00485">
    <property type="entry name" value="Ribosomal_eS4"/>
    <property type="match status" value="1"/>
</dbReference>
<dbReference type="CDD" id="cd06087">
    <property type="entry name" value="KOW_RPS4"/>
    <property type="match status" value="1"/>
</dbReference>
<evidence type="ECO:0000256" key="4">
    <source>
        <dbReference type="ARBA" id="ARBA00022741"/>
    </source>
</evidence>
<dbReference type="EMBL" id="KE164246">
    <property type="protein sequence ID" value="EPQ16302.1"/>
    <property type="molecule type" value="Genomic_DNA"/>
</dbReference>
<evidence type="ECO:0000256" key="5">
    <source>
        <dbReference type="ARBA" id="ARBA00022840"/>
    </source>
</evidence>
<dbReference type="InterPro" id="IPR000876">
    <property type="entry name" value="Ribosomal_eS4"/>
</dbReference>
<dbReference type="Pfam" id="PF16121">
    <property type="entry name" value="40S_S4_C"/>
    <property type="match status" value="1"/>
</dbReference>
<evidence type="ECO:0000256" key="1">
    <source>
        <dbReference type="ARBA" id="ARBA00006752"/>
    </source>
</evidence>
<dbReference type="PROSITE" id="PS50889">
    <property type="entry name" value="S4"/>
    <property type="match status" value="1"/>
</dbReference>
<gene>
    <name evidence="13" type="ORF">D623_10012613</name>
</gene>
<evidence type="ECO:0000259" key="12">
    <source>
        <dbReference type="SMART" id="SM00363"/>
    </source>
</evidence>
<dbReference type="Gene3D" id="3.30.420.40">
    <property type="match status" value="2"/>
</dbReference>
<keyword evidence="6 10" id="KW-0694">RNA-binding</keyword>
<dbReference type="AlphaFoldDB" id="S7Q620"/>
<dbReference type="InterPro" id="IPR013843">
    <property type="entry name" value="Ribosomal_eS4_N"/>
</dbReference>
<reference evidence="13 14" key="1">
    <citation type="journal article" date="2013" name="Nat. Commun.">
        <title>Genome analysis reveals insights into physiology and longevity of the Brandt's bat Myotis brandtii.</title>
        <authorList>
            <person name="Seim I."/>
            <person name="Fang X."/>
            <person name="Xiong Z."/>
            <person name="Lobanov A.V."/>
            <person name="Huang Z."/>
            <person name="Ma S."/>
            <person name="Feng Y."/>
            <person name="Turanov A.A."/>
            <person name="Zhu Y."/>
            <person name="Lenz T.L."/>
            <person name="Gerashchenko M.V."/>
            <person name="Fan D."/>
            <person name="Hee Yim S."/>
            <person name="Yao X."/>
            <person name="Jordan D."/>
            <person name="Xiong Y."/>
            <person name="Ma Y."/>
            <person name="Lyapunov A.N."/>
            <person name="Chen G."/>
            <person name="Kulakova O.I."/>
            <person name="Sun Y."/>
            <person name="Lee S.G."/>
            <person name="Bronson R.T."/>
            <person name="Moskalev A.A."/>
            <person name="Sunyaev S.R."/>
            <person name="Zhang G."/>
            <person name="Krogh A."/>
            <person name="Wang J."/>
            <person name="Gladyshev V.N."/>
        </authorList>
    </citation>
    <scope>NUCLEOTIDE SEQUENCE [LARGE SCALE GENOMIC DNA]</scope>
</reference>
<dbReference type="InterPro" id="IPR014722">
    <property type="entry name" value="Rib_uL2_dom2"/>
</dbReference>
<evidence type="ECO:0000313" key="14">
    <source>
        <dbReference type="Proteomes" id="UP000052978"/>
    </source>
</evidence>
<dbReference type="Gene3D" id="2.30.36.70">
    <property type="entry name" value="Actin, Chain A, domain 2"/>
    <property type="match status" value="1"/>
</dbReference>
<dbReference type="Gene3D" id="2.40.50.740">
    <property type="match status" value="1"/>
</dbReference>
<keyword evidence="9" id="KW-0687">Ribonucleoprotein</keyword>
<dbReference type="Pfam" id="PF00022">
    <property type="entry name" value="Actin"/>
    <property type="match status" value="1"/>
</dbReference>
<evidence type="ECO:0000256" key="3">
    <source>
        <dbReference type="ARBA" id="ARBA00022730"/>
    </source>
</evidence>
<dbReference type="FunFam" id="3.10.290.10:FF:000051">
    <property type="entry name" value="40S ribosomal protein S4, X isoform"/>
    <property type="match status" value="1"/>
</dbReference>
<evidence type="ECO:0000256" key="11">
    <source>
        <dbReference type="RuleBase" id="RU000487"/>
    </source>
</evidence>
<dbReference type="PANTHER" id="PTHR11581:SF0">
    <property type="entry name" value="SMALL RIBOSOMAL SUBUNIT PROTEIN ES4"/>
    <property type="match status" value="1"/>
</dbReference>
<dbReference type="InterPro" id="IPR032277">
    <property type="entry name" value="Ribosomal_eS4_C"/>
</dbReference>
<dbReference type="GO" id="GO:0019843">
    <property type="term" value="F:rRNA binding"/>
    <property type="evidence" value="ECO:0007669"/>
    <property type="project" value="UniProtKB-KW"/>
</dbReference>
<dbReference type="CDD" id="cd00165">
    <property type="entry name" value="S4"/>
    <property type="match status" value="1"/>
</dbReference>
<dbReference type="FunFam" id="2.30.30.30:FF:000005">
    <property type="entry name" value="40S ribosomal protein S4"/>
    <property type="match status" value="1"/>
</dbReference>
<dbReference type="CDD" id="cd10221">
    <property type="entry name" value="ASKHA_NBD_Arp3-like"/>
    <property type="match status" value="1"/>
</dbReference>
<dbReference type="PROSITE" id="PS00528">
    <property type="entry name" value="RIBOSOMAL_S4E"/>
    <property type="match status" value="1"/>
</dbReference>
<evidence type="ECO:0000256" key="7">
    <source>
        <dbReference type="ARBA" id="ARBA00022980"/>
    </source>
</evidence>
<dbReference type="FunFam" id="3.30.420.40:FF:000803">
    <property type="entry name" value="Actin-related protein 3"/>
    <property type="match status" value="1"/>
</dbReference>
<keyword evidence="3 10" id="KW-0699">rRNA-binding</keyword>
<dbReference type="InterPro" id="IPR043129">
    <property type="entry name" value="ATPase_NBD"/>
</dbReference>
<evidence type="ECO:0000256" key="10">
    <source>
        <dbReference type="PROSITE-ProRule" id="PRU00182"/>
    </source>
</evidence>
<dbReference type="InterPro" id="IPR038237">
    <property type="entry name" value="Ribosomal_eS4_central_sf"/>
</dbReference>
<dbReference type="InterPro" id="IPR041982">
    <property type="entry name" value="Ribosomal_eS4_KOW"/>
</dbReference>
<dbReference type="eggNOG" id="KOG0678">
    <property type="taxonomic scope" value="Eukaryota"/>
</dbReference>
<name>S7Q620_MYOBR</name>
<protein>
    <submittedName>
        <fullName evidence="13">Actin-related protein 3B</fullName>
    </submittedName>
</protein>
<comment type="similarity">
    <text evidence="2">Belongs to the eukaryotic ribosomal protein eS4 family.</text>
</comment>
<dbReference type="FunFam" id="3.30.420.40:FF:000050">
    <property type="entry name" value="Actin, alpha skeletal muscle"/>
    <property type="match status" value="1"/>
</dbReference>
<dbReference type="PROSITE" id="PS01132">
    <property type="entry name" value="ACTINS_ACT_LIKE"/>
    <property type="match status" value="1"/>
</dbReference>
<sequence>MARGPKKHLKRVAAPKHWMLDKLTGVFAPRPSTGPHKLRECLPLIIFLRNRLKYALTGDEVKKICMQRFIKIDGKVRTDTTYPAGFMDVISIDKTGENFRLVYDTKGRFAVHRITPEEAKYKLCKVRKIFVGTKGIPHLVTHDARTIRYPDPLIKVNDTIQIDLESGKITDFIKFDTGNLCMITGGANLGRIGVITNREKHPGSFDVVHVKDTTGNSFATRLSNIFVIGKGNKPWISLPRGKGIAIRESAKVVDQAQRKVLRGVDDLDFFIGDEAIDKPTYATKWPIRHGIIEDWDLMERFMEHVIFKYLRAEPEDHYFLMTEPPLNTPENREYLAEIMFESFNVPGLYIAVQAVLALAASWTSRQVGERTLTGIIIDSGDGVTHAIPVAEGYVIGSCIKHIPIAGRDITYFIQQLLREREVGIPPEQSLETAKAIKEKYCYICPDIVKEFAKYDLDPGKWIKQYTGINAINQKKFVVDVGYERFLGPEIFFHPEFANPDFMESISDVVDEVIQNCPIDVRRPLYKNVVLSGGSTMFRDFGRRLQRDLKRVVDARLRLSQELSGGRIKPRPVEVQVITHHMQRFAVWFGGSMLASTPEFLQVCHTKRDYEERGPSICRHSPVFGVLS</sequence>
<keyword evidence="14" id="KW-1185">Reference proteome</keyword>
<keyword evidence="8" id="KW-0009">Actin-binding</keyword>
<dbReference type="Pfam" id="PF08071">
    <property type="entry name" value="RS4NT"/>
    <property type="match status" value="1"/>
</dbReference>
<dbReference type="InterPro" id="IPR018199">
    <property type="entry name" value="Ribosomal_eS4_N_CS"/>
</dbReference>
<evidence type="ECO:0000256" key="6">
    <source>
        <dbReference type="ARBA" id="ARBA00022884"/>
    </source>
</evidence>
<dbReference type="GO" id="GO:0022627">
    <property type="term" value="C:cytosolic small ribosomal subunit"/>
    <property type="evidence" value="ECO:0007669"/>
    <property type="project" value="TreeGrafter"/>
</dbReference>
<dbReference type="Gene3D" id="3.10.290.10">
    <property type="entry name" value="RNA-binding S4 domain"/>
    <property type="match status" value="1"/>
</dbReference>
<dbReference type="Gene3D" id="2.30.30.30">
    <property type="match status" value="1"/>
</dbReference>
<dbReference type="GO" id="GO:0003735">
    <property type="term" value="F:structural constituent of ribosome"/>
    <property type="evidence" value="ECO:0007669"/>
    <property type="project" value="InterPro"/>
</dbReference>
<dbReference type="SUPFAM" id="SSF53067">
    <property type="entry name" value="Actin-like ATPase domain"/>
    <property type="match status" value="2"/>
</dbReference>
<dbReference type="GO" id="GO:0005524">
    <property type="term" value="F:ATP binding"/>
    <property type="evidence" value="ECO:0007669"/>
    <property type="project" value="UniProtKB-KW"/>
</dbReference>
<evidence type="ECO:0000256" key="8">
    <source>
        <dbReference type="ARBA" id="ARBA00023203"/>
    </source>
</evidence>
<comment type="similarity">
    <text evidence="1 11">Belongs to the actin family.</text>
</comment>
<dbReference type="PANTHER" id="PTHR11581">
    <property type="entry name" value="30S/40S RIBOSOMAL PROTEIN S4"/>
    <property type="match status" value="1"/>
</dbReference>
<feature type="domain" description="RNA-binding S4" evidence="12">
    <location>
        <begin position="42"/>
        <end position="106"/>
    </location>
</feature>
<dbReference type="InterPro" id="IPR013845">
    <property type="entry name" value="Ribosomal_eS4_central_region"/>
</dbReference>
<evidence type="ECO:0000256" key="9">
    <source>
        <dbReference type="ARBA" id="ARBA00023274"/>
    </source>
</evidence>
<keyword evidence="4" id="KW-0547">Nucleotide-binding</keyword>
<dbReference type="Proteomes" id="UP000052978">
    <property type="component" value="Unassembled WGS sequence"/>
</dbReference>
<keyword evidence="5" id="KW-0067">ATP-binding</keyword>
<dbReference type="InterPro" id="IPR020902">
    <property type="entry name" value="Actin/actin-like_CS"/>
</dbReference>